<dbReference type="Proteomes" id="UP000320390">
    <property type="component" value="Chromosome"/>
</dbReference>
<evidence type="ECO:0000313" key="1">
    <source>
        <dbReference type="EMBL" id="QDV06526.1"/>
    </source>
</evidence>
<dbReference type="OrthoDB" id="291356at2"/>
<keyword evidence="2" id="KW-1185">Reference proteome</keyword>
<gene>
    <name evidence="1" type="ORF">Poly30_20360</name>
</gene>
<dbReference type="RefSeq" id="WP_145196783.1">
    <property type="nucleotide sequence ID" value="NZ_CP036434.1"/>
</dbReference>
<evidence type="ECO:0008006" key="3">
    <source>
        <dbReference type="Google" id="ProtNLM"/>
    </source>
</evidence>
<dbReference type="AlphaFoldDB" id="A0A518ER02"/>
<proteinExistence type="predicted"/>
<reference evidence="1 2" key="1">
    <citation type="submission" date="2019-02" db="EMBL/GenBank/DDBJ databases">
        <title>Deep-cultivation of Planctomycetes and their phenomic and genomic characterization uncovers novel biology.</title>
        <authorList>
            <person name="Wiegand S."/>
            <person name="Jogler M."/>
            <person name="Boedeker C."/>
            <person name="Pinto D."/>
            <person name="Vollmers J."/>
            <person name="Rivas-Marin E."/>
            <person name="Kohn T."/>
            <person name="Peeters S.H."/>
            <person name="Heuer A."/>
            <person name="Rast P."/>
            <person name="Oberbeckmann S."/>
            <person name="Bunk B."/>
            <person name="Jeske O."/>
            <person name="Meyerdierks A."/>
            <person name="Storesund J.E."/>
            <person name="Kallscheuer N."/>
            <person name="Luecker S."/>
            <person name="Lage O.M."/>
            <person name="Pohl T."/>
            <person name="Merkel B.J."/>
            <person name="Hornburger P."/>
            <person name="Mueller R.-W."/>
            <person name="Bruemmer F."/>
            <person name="Labrenz M."/>
            <person name="Spormann A.M."/>
            <person name="Op den Camp H."/>
            <person name="Overmann J."/>
            <person name="Amann R."/>
            <person name="Jetten M.S.M."/>
            <person name="Mascher T."/>
            <person name="Medema M.H."/>
            <person name="Devos D.P."/>
            <person name="Kaster A.-K."/>
            <person name="Ovreas L."/>
            <person name="Rohde M."/>
            <person name="Galperin M.Y."/>
            <person name="Jogler C."/>
        </authorList>
    </citation>
    <scope>NUCLEOTIDE SEQUENCE [LARGE SCALE GENOMIC DNA]</scope>
    <source>
        <strain evidence="1 2">Poly30</strain>
    </source>
</reference>
<organism evidence="1 2">
    <name type="scientific">Saltatorellus ferox</name>
    <dbReference type="NCBI Taxonomy" id="2528018"/>
    <lineage>
        <taxon>Bacteria</taxon>
        <taxon>Pseudomonadati</taxon>
        <taxon>Planctomycetota</taxon>
        <taxon>Planctomycetia</taxon>
        <taxon>Planctomycetia incertae sedis</taxon>
        <taxon>Saltatorellus</taxon>
    </lineage>
</organism>
<sequence>MARTYVDCPTEGFRFKPLDDYDAIPVNTSRGGAEVLRFGEDQNTITAYAARNAEVDEKSKKGESVAKKARPSMTSIIGDIGYKGLSKKILKEPKIEEEVEISGLTVKHVQYQWTMAGDPKPIPLSLDVWSFPLDHADIHLCYFVTEELEGKLETVIRRSAESFELIDRTKPVEVDTSERTYESQMAWAEQEAAKTPGWSAIGTPSERFVILTNSTKVPFIKEVVERLEISRDVYEADFPPPPGFKAVSVVRICSSREEFQQFSGMGGGTAGYFSPRSVELVLYDALEVDRNSTYAVVSHEAFHQYCHFLFNQSEAHRWFDEGHGDYYGGMKIKGKRGFITPKMPAGLDRLRIIQQMVREESTTPLEDHLNFSHQQWQSTQGSTGVGGYCQSWSIIYMLRQGALRKVNRKVWKDEYADIIPNYVKTLNDGFEAAYEKIRQERIEKAKKRDKELDPEELEVNRFDLDPRDKQKIWEDAMAASWGPIDLEEFEANWKLYIEKYLK</sequence>
<name>A0A518ER02_9BACT</name>
<dbReference type="EMBL" id="CP036434">
    <property type="protein sequence ID" value="QDV06526.1"/>
    <property type="molecule type" value="Genomic_DNA"/>
</dbReference>
<protein>
    <recommendedName>
        <fullName evidence="3">DUF1570 domain-containing protein</fullName>
    </recommendedName>
</protein>
<evidence type="ECO:0000313" key="2">
    <source>
        <dbReference type="Proteomes" id="UP000320390"/>
    </source>
</evidence>
<accession>A0A518ER02</accession>